<dbReference type="GO" id="GO:0008270">
    <property type="term" value="F:zinc ion binding"/>
    <property type="evidence" value="ECO:0007669"/>
    <property type="project" value="UniProtKB-KW"/>
</dbReference>
<dbReference type="PANTHER" id="PTHR46077:SF1">
    <property type="entry name" value="TOP1 BINDING ARGININE_SERINE RICH PROTEIN, E3 UBIQUITIN LIGASE"/>
    <property type="match status" value="1"/>
</dbReference>
<dbReference type="Gene3D" id="3.30.40.10">
    <property type="entry name" value="Zinc/RING finger domain, C3HC4 (zinc finger)"/>
    <property type="match status" value="1"/>
</dbReference>
<dbReference type="InterPro" id="IPR058745">
    <property type="entry name" value="PWI_Topors"/>
</dbReference>
<evidence type="ECO:0000256" key="14">
    <source>
        <dbReference type="ARBA" id="ARBA00079184"/>
    </source>
</evidence>
<comment type="caution">
    <text evidence="18">The sequence shown here is derived from an EMBL/GenBank/DDBJ whole genome shotgun (WGS) entry which is preliminary data.</text>
</comment>
<keyword evidence="5 15" id="KW-0863">Zinc-finger</keyword>
<keyword evidence="19" id="KW-1185">Reference proteome</keyword>
<comment type="catalytic activity">
    <reaction evidence="1">
        <text>S-ubiquitinyl-[E2 ubiquitin-conjugating enzyme]-L-cysteine + [acceptor protein]-L-lysine = [E2 ubiquitin-conjugating enzyme]-L-cysteine + N(6)-ubiquitinyl-[acceptor protein]-L-lysine.</text>
        <dbReference type="EC" id="2.3.2.27"/>
    </reaction>
</comment>
<dbReference type="Proteomes" id="UP000827092">
    <property type="component" value="Unassembled WGS sequence"/>
</dbReference>
<dbReference type="SUPFAM" id="SSF57850">
    <property type="entry name" value="RING/U-box"/>
    <property type="match status" value="1"/>
</dbReference>
<evidence type="ECO:0000256" key="11">
    <source>
        <dbReference type="ARBA" id="ARBA00076856"/>
    </source>
</evidence>
<dbReference type="GO" id="GO:0000209">
    <property type="term" value="P:protein polyubiquitination"/>
    <property type="evidence" value="ECO:0007669"/>
    <property type="project" value="TreeGrafter"/>
</dbReference>
<feature type="compositionally biased region" description="Low complexity" evidence="16">
    <location>
        <begin position="438"/>
        <end position="451"/>
    </location>
</feature>
<dbReference type="CDD" id="cd16574">
    <property type="entry name" value="RING-HC_Topors"/>
    <property type="match status" value="1"/>
</dbReference>
<name>A0AAV6UPR5_9ARAC</name>
<dbReference type="InterPro" id="IPR013083">
    <property type="entry name" value="Znf_RING/FYVE/PHD"/>
</dbReference>
<evidence type="ECO:0000256" key="2">
    <source>
        <dbReference type="ARBA" id="ARBA00012483"/>
    </source>
</evidence>
<feature type="compositionally biased region" description="Basic and acidic residues" evidence="16">
    <location>
        <begin position="27"/>
        <end position="40"/>
    </location>
</feature>
<dbReference type="Pfam" id="PF00097">
    <property type="entry name" value="zf-C3HC4"/>
    <property type="match status" value="1"/>
</dbReference>
<evidence type="ECO:0000256" key="1">
    <source>
        <dbReference type="ARBA" id="ARBA00000900"/>
    </source>
</evidence>
<feature type="compositionally biased region" description="Polar residues" evidence="16">
    <location>
        <begin position="420"/>
        <end position="432"/>
    </location>
</feature>
<feature type="compositionally biased region" description="Low complexity" evidence="16">
    <location>
        <begin position="580"/>
        <end position="598"/>
    </location>
</feature>
<gene>
    <name evidence="18" type="ORF">JTE90_003247</name>
</gene>
<evidence type="ECO:0000313" key="18">
    <source>
        <dbReference type="EMBL" id="KAG8185709.1"/>
    </source>
</evidence>
<accession>A0AAV6UPR5</accession>
<evidence type="ECO:0000256" key="7">
    <source>
        <dbReference type="ARBA" id="ARBA00022833"/>
    </source>
</evidence>
<dbReference type="PROSITE" id="PS50089">
    <property type="entry name" value="ZF_RING_2"/>
    <property type="match status" value="1"/>
</dbReference>
<dbReference type="AlphaFoldDB" id="A0AAV6UPR5"/>
<dbReference type="InterPro" id="IPR058746">
    <property type="entry name" value="Znf_RING-type_Topors"/>
</dbReference>
<dbReference type="InterPro" id="IPR001841">
    <property type="entry name" value="Znf_RING"/>
</dbReference>
<evidence type="ECO:0000256" key="12">
    <source>
        <dbReference type="ARBA" id="ARBA00076940"/>
    </source>
</evidence>
<dbReference type="GO" id="GO:0006513">
    <property type="term" value="P:protein monoubiquitination"/>
    <property type="evidence" value="ECO:0007669"/>
    <property type="project" value="TreeGrafter"/>
</dbReference>
<evidence type="ECO:0000259" key="17">
    <source>
        <dbReference type="PROSITE" id="PS50089"/>
    </source>
</evidence>
<dbReference type="Pfam" id="PF26084">
    <property type="entry name" value="PWI_Topors"/>
    <property type="match status" value="1"/>
</dbReference>
<proteinExistence type="predicted"/>
<dbReference type="PANTHER" id="PTHR46077">
    <property type="entry name" value="E3 UBIQUITIN-PROTEIN LIGASE TOPORS"/>
    <property type="match status" value="1"/>
</dbReference>
<evidence type="ECO:0000256" key="15">
    <source>
        <dbReference type="PROSITE-ProRule" id="PRU00175"/>
    </source>
</evidence>
<dbReference type="SMART" id="SM00184">
    <property type="entry name" value="RING"/>
    <property type="match status" value="1"/>
</dbReference>
<feature type="compositionally biased region" description="Basic residues" evidence="16">
    <location>
        <begin position="728"/>
        <end position="760"/>
    </location>
</feature>
<dbReference type="InterPro" id="IPR017907">
    <property type="entry name" value="Znf_RING_CS"/>
</dbReference>
<sequence>LDPLFLATTIEFFISNKESAKPTYMEPRSKRPDRKAKATDQSKVLKLKKYFDKKKTTPKASSEDPPENNNKSLDFKETTPEEEAEASEIRPDSPEPNCAICLEPLTNKSFTDSCFHTFCFTCLVEWSRVKPECPLCKQRFKSIVHNVQKDYTYEEYHITSGRSPHTFWTFLSEAPRFRYPTTMTPINILRRNLESLQESLHGQEGHGQDVLSFYNQRLNSQIESHRRRYAPHSVRVFSDSSIASNRPSFNYNFRNRVYTHDLWVMPAVGDRVRTVSPEFYRRNPACTHRLLPWLNRELVALLQNQETQVTFVLELIMALIARYEITSQEFFIHIEPYLGDKCRHFIHELYNFAISPHNMEAYDRLSNYSGPTHNRIQEDDVIPIESENPDSRPTSSAPVDPTKFPLRRILIKKKSENQWETVPVQSSSSAGTSAFAESASNPGPSTSGSSTFVDAQPTDSAAANSDNEEECQIVEVLKPKRERTPEIVDLSSDEEVSQVVIEVPSDDTEYTISESSGTELDYYPRWPLMQKSSNTFGSMISQILAANEVIEQSPTSIYNQRFPPSPGSDSEIECVYSGQSTTSKSTPVPVEPVTPSTTGSLQENDVPATTSLEATTSEEPSSSVKVEESTSKNEPEPKKPKLPSAIVRPWEGHEDQAGPCYYSTFSFFLHFFNRPTPRRRMRHRLYTSSSDEFDDSEDKEPRKKLKLRSVVAHFTFDSSGKKCESRHRPSHKKRDKHRDHRDKKTSKEKRKRSHKHKHHRIYSESDSS</sequence>
<evidence type="ECO:0000256" key="6">
    <source>
        <dbReference type="ARBA" id="ARBA00022786"/>
    </source>
</evidence>
<dbReference type="EMBL" id="JAFNEN010000326">
    <property type="protein sequence ID" value="KAG8185709.1"/>
    <property type="molecule type" value="Genomic_DNA"/>
</dbReference>
<feature type="region of interest" description="Disordered" evidence="16">
    <location>
        <begin position="420"/>
        <end position="470"/>
    </location>
</feature>
<reference evidence="18 19" key="1">
    <citation type="journal article" date="2022" name="Nat. Ecol. Evol.">
        <title>A masculinizing supergene underlies an exaggerated male reproductive morph in a spider.</title>
        <authorList>
            <person name="Hendrickx F."/>
            <person name="De Corte Z."/>
            <person name="Sonet G."/>
            <person name="Van Belleghem S.M."/>
            <person name="Kostlbacher S."/>
            <person name="Vangestel C."/>
        </authorList>
    </citation>
    <scope>NUCLEOTIDE SEQUENCE [LARGE SCALE GENOMIC DNA]</scope>
    <source>
        <strain evidence="18">W744_W776</strain>
    </source>
</reference>
<feature type="domain" description="RING-type" evidence="17">
    <location>
        <begin position="98"/>
        <end position="137"/>
    </location>
</feature>
<evidence type="ECO:0000256" key="5">
    <source>
        <dbReference type="ARBA" id="ARBA00022771"/>
    </source>
</evidence>
<feature type="region of interest" description="Disordered" evidence="16">
    <location>
        <begin position="557"/>
        <end position="644"/>
    </location>
</feature>
<evidence type="ECO:0000256" key="13">
    <source>
        <dbReference type="ARBA" id="ARBA00079040"/>
    </source>
</evidence>
<evidence type="ECO:0000313" key="19">
    <source>
        <dbReference type="Proteomes" id="UP000827092"/>
    </source>
</evidence>
<evidence type="ECO:0000256" key="3">
    <source>
        <dbReference type="ARBA" id="ARBA00022679"/>
    </source>
</evidence>
<feature type="non-terminal residue" evidence="18">
    <location>
        <position position="1"/>
    </location>
</feature>
<feature type="compositionally biased region" description="Low complexity" evidence="16">
    <location>
        <begin position="607"/>
        <end position="624"/>
    </location>
</feature>
<organism evidence="18 19">
    <name type="scientific">Oedothorax gibbosus</name>
    <dbReference type="NCBI Taxonomy" id="931172"/>
    <lineage>
        <taxon>Eukaryota</taxon>
        <taxon>Metazoa</taxon>
        <taxon>Ecdysozoa</taxon>
        <taxon>Arthropoda</taxon>
        <taxon>Chelicerata</taxon>
        <taxon>Arachnida</taxon>
        <taxon>Araneae</taxon>
        <taxon>Araneomorphae</taxon>
        <taxon>Entelegynae</taxon>
        <taxon>Araneoidea</taxon>
        <taxon>Linyphiidae</taxon>
        <taxon>Erigoninae</taxon>
        <taxon>Oedothorax</taxon>
    </lineage>
</organism>
<dbReference type="FunFam" id="3.30.40.10:FF:000136">
    <property type="entry name" value="E3 ubiquitin-protein ligase Topors"/>
    <property type="match status" value="1"/>
</dbReference>
<dbReference type="EC" id="2.3.2.27" evidence="2"/>
<evidence type="ECO:0000256" key="9">
    <source>
        <dbReference type="ARBA" id="ARBA00023163"/>
    </source>
</evidence>
<dbReference type="InterPro" id="IPR018957">
    <property type="entry name" value="Znf_C3HC4_RING-type"/>
</dbReference>
<evidence type="ECO:0000256" key="16">
    <source>
        <dbReference type="SAM" id="MobiDB-lite"/>
    </source>
</evidence>
<dbReference type="GO" id="GO:0061630">
    <property type="term" value="F:ubiquitin protein ligase activity"/>
    <property type="evidence" value="ECO:0007669"/>
    <property type="project" value="UniProtKB-EC"/>
</dbReference>
<feature type="compositionally biased region" description="Basic and acidic residues" evidence="16">
    <location>
        <begin position="625"/>
        <end position="639"/>
    </location>
</feature>
<evidence type="ECO:0000256" key="10">
    <source>
        <dbReference type="ARBA" id="ARBA00071236"/>
    </source>
</evidence>
<protein>
    <recommendedName>
        <fullName evidence="10">E3 ubiquitin-protein ligase Topors</fullName>
        <ecNumber evidence="2">2.3.2.27</ecNumber>
    </recommendedName>
    <alternativeName>
        <fullName evidence="11">RING-type E3 ubiquitin transferase Topors</fullName>
    </alternativeName>
    <alternativeName>
        <fullName evidence="13">SUMO1-protein E3 ligase Topors</fullName>
    </alternativeName>
    <alternativeName>
        <fullName evidence="12">Topoisomerase I-binding RING finger protein</fullName>
    </alternativeName>
    <alternativeName>
        <fullName evidence="14">Topoisomerase I-binding arginine/serine-rich protein</fullName>
    </alternativeName>
</protein>
<keyword evidence="6" id="KW-0833">Ubl conjugation pathway</keyword>
<keyword evidence="4" id="KW-0479">Metal-binding</keyword>
<evidence type="ECO:0000256" key="4">
    <source>
        <dbReference type="ARBA" id="ARBA00022723"/>
    </source>
</evidence>
<feature type="region of interest" description="Disordered" evidence="16">
    <location>
        <begin position="21"/>
        <end position="93"/>
    </location>
</feature>
<keyword evidence="3" id="KW-0808">Transferase</keyword>
<dbReference type="PROSITE" id="PS00518">
    <property type="entry name" value="ZF_RING_1"/>
    <property type="match status" value="1"/>
</dbReference>
<feature type="region of interest" description="Disordered" evidence="16">
    <location>
        <begin position="718"/>
        <end position="768"/>
    </location>
</feature>
<evidence type="ECO:0000256" key="8">
    <source>
        <dbReference type="ARBA" id="ARBA00023015"/>
    </source>
</evidence>
<keyword evidence="8" id="KW-0805">Transcription regulation</keyword>
<keyword evidence="9" id="KW-0804">Transcription</keyword>
<keyword evidence="7" id="KW-0862">Zinc</keyword>